<organism evidence="1 2">
    <name type="scientific">Myxococcus fulvus</name>
    <dbReference type="NCBI Taxonomy" id="33"/>
    <lineage>
        <taxon>Bacteria</taxon>
        <taxon>Pseudomonadati</taxon>
        <taxon>Myxococcota</taxon>
        <taxon>Myxococcia</taxon>
        <taxon>Myxococcales</taxon>
        <taxon>Cystobacterineae</taxon>
        <taxon>Myxococcaceae</taxon>
        <taxon>Myxococcus</taxon>
    </lineage>
</organism>
<dbReference type="STRING" id="1334629.MFUL124B02_13640"/>
<sequence length="208" mass="23432">MVGIITVGFLAITFTAVSIGYFGSGTVHLLTVGNDAVELVVDDVTLEPKSHVEDHLVFDVSRGQHKVKLTDVHSGTVTHYTLEMPHGFAKVLLPTREDQCFLRFDMKNAAYGRPDDLLKNEGPRVEERYETRSEPIKLPTQTYLTFKELPERVKASDQVFLLRDTPCDFASEGTNPVLTRLILHERADELFSDPDTLLNDEFRPTAEE</sequence>
<gene>
    <name evidence="1" type="ORF">MFU01_53820</name>
</gene>
<accession>A0A511T852</accession>
<protein>
    <submittedName>
        <fullName evidence="1">Uncharacterized protein</fullName>
    </submittedName>
</protein>
<dbReference type="Proteomes" id="UP000321514">
    <property type="component" value="Unassembled WGS sequence"/>
</dbReference>
<dbReference type="AlphaFoldDB" id="A0A511T852"/>
<comment type="caution">
    <text evidence="1">The sequence shown here is derived from an EMBL/GenBank/DDBJ whole genome shotgun (WGS) entry which is preliminary data.</text>
</comment>
<reference evidence="1 2" key="1">
    <citation type="submission" date="2019-07" db="EMBL/GenBank/DDBJ databases">
        <title>Whole genome shotgun sequence of Myxococcus fulvus NBRC 100333.</title>
        <authorList>
            <person name="Hosoyama A."/>
            <person name="Uohara A."/>
            <person name="Ohji S."/>
            <person name="Ichikawa N."/>
        </authorList>
    </citation>
    <scope>NUCLEOTIDE SEQUENCE [LARGE SCALE GENOMIC DNA]</scope>
    <source>
        <strain evidence="1 2">NBRC 100333</strain>
    </source>
</reference>
<evidence type="ECO:0000313" key="2">
    <source>
        <dbReference type="Proteomes" id="UP000321514"/>
    </source>
</evidence>
<dbReference type="EMBL" id="BJXR01000038">
    <property type="protein sequence ID" value="GEN10345.1"/>
    <property type="molecule type" value="Genomic_DNA"/>
</dbReference>
<name>A0A511T852_MYXFU</name>
<evidence type="ECO:0000313" key="1">
    <source>
        <dbReference type="EMBL" id="GEN10345.1"/>
    </source>
</evidence>
<proteinExistence type="predicted"/>